<dbReference type="SUPFAM" id="SSF52540">
    <property type="entry name" value="P-loop containing nucleoside triphosphate hydrolases"/>
    <property type="match status" value="1"/>
</dbReference>
<evidence type="ECO:0000313" key="4">
    <source>
        <dbReference type="EMBL" id="KAG2225014.1"/>
    </source>
</evidence>
<dbReference type="InterPro" id="IPR027417">
    <property type="entry name" value="P-loop_NTPase"/>
</dbReference>
<dbReference type="Gene3D" id="3.40.50.300">
    <property type="entry name" value="P-loop containing nucleotide triphosphate hydrolases"/>
    <property type="match status" value="2"/>
</dbReference>
<feature type="compositionally biased region" description="Low complexity" evidence="1">
    <location>
        <begin position="425"/>
        <end position="444"/>
    </location>
</feature>
<dbReference type="AlphaFoldDB" id="A0A8H7S7E1"/>
<reference evidence="4 5" key="1">
    <citation type="submission" date="2020-12" db="EMBL/GenBank/DDBJ databases">
        <title>Metabolic potential, ecology and presence of endohyphal bacteria is reflected in genomic diversity of Mucoromycotina.</title>
        <authorList>
            <person name="Muszewska A."/>
            <person name="Okrasinska A."/>
            <person name="Steczkiewicz K."/>
            <person name="Drgas O."/>
            <person name="Orlowska M."/>
            <person name="Perlinska-Lenart U."/>
            <person name="Aleksandrzak-Piekarczyk T."/>
            <person name="Szatraj K."/>
            <person name="Zielenkiewicz U."/>
            <person name="Pilsyk S."/>
            <person name="Malc E."/>
            <person name="Mieczkowski P."/>
            <person name="Kruszewska J.S."/>
            <person name="Biernat P."/>
            <person name="Pawlowska J."/>
        </authorList>
    </citation>
    <scope>NUCLEOTIDE SEQUENCE [LARGE SCALE GENOMIC DNA]</scope>
    <source>
        <strain evidence="4 5">CBS 142.35</strain>
    </source>
</reference>
<feature type="domain" description="DNA2/NAM7 helicase-like C-terminal" evidence="3">
    <location>
        <begin position="956"/>
        <end position="1154"/>
    </location>
</feature>
<proteinExistence type="predicted"/>
<protein>
    <recommendedName>
        <fullName evidence="6">DNA2/NAM7 helicase-like C-terminal domain-containing protein</fullName>
    </recommendedName>
</protein>
<organism evidence="4 5">
    <name type="scientific">Circinella minor</name>
    <dbReference type="NCBI Taxonomy" id="1195481"/>
    <lineage>
        <taxon>Eukaryota</taxon>
        <taxon>Fungi</taxon>
        <taxon>Fungi incertae sedis</taxon>
        <taxon>Mucoromycota</taxon>
        <taxon>Mucoromycotina</taxon>
        <taxon>Mucoromycetes</taxon>
        <taxon>Mucorales</taxon>
        <taxon>Lichtheimiaceae</taxon>
        <taxon>Circinella</taxon>
    </lineage>
</organism>
<comment type="caution">
    <text evidence="4">The sequence shown here is derived from an EMBL/GenBank/DDBJ whole genome shotgun (WGS) entry which is preliminary data.</text>
</comment>
<feature type="region of interest" description="Disordered" evidence="1">
    <location>
        <begin position="367"/>
        <end position="387"/>
    </location>
</feature>
<dbReference type="PANTHER" id="PTHR10887">
    <property type="entry name" value="DNA2/NAM7 HELICASE FAMILY"/>
    <property type="match status" value="1"/>
</dbReference>
<feature type="compositionally biased region" description="Low complexity" evidence="1">
    <location>
        <begin position="374"/>
        <end position="387"/>
    </location>
</feature>
<name>A0A8H7S7E1_9FUNG</name>
<dbReference type="InterPro" id="IPR047187">
    <property type="entry name" value="SF1_C_Upf1"/>
</dbReference>
<gene>
    <name evidence="4" type="ORF">INT45_003214</name>
</gene>
<feature type="region of interest" description="Disordered" evidence="1">
    <location>
        <begin position="425"/>
        <end position="449"/>
    </location>
</feature>
<dbReference type="InterPro" id="IPR045055">
    <property type="entry name" value="DNA2/NAM7-like"/>
</dbReference>
<dbReference type="CDD" id="cd18808">
    <property type="entry name" value="SF1_C_Upf1"/>
    <property type="match status" value="1"/>
</dbReference>
<dbReference type="InterPro" id="IPR041679">
    <property type="entry name" value="DNA2/NAM7-like_C"/>
</dbReference>
<dbReference type="GO" id="GO:0004386">
    <property type="term" value="F:helicase activity"/>
    <property type="evidence" value="ECO:0007669"/>
    <property type="project" value="InterPro"/>
</dbReference>
<sequence>MGAPNVGDEVEFDGHLVTIESFIGQKSHSVQNVVAAAAAARAGLTPNPSVIQHVPMAPQLPPTPTPTLSLNELSVGNNIDYRSARKRLRTLGSNNAPSRPRNNFISPQQYVTPSLHEQQVESSIPDYPQQHQSLAQQPSLKQPRVQLPVVETSINPSIAIENNSTAEEEQIQLTTKIQQPGLNDSNNNDNNGNHNKINYIPNYLTSMEINNTSSFPGSSNGASNSMNASGSTINVQQPIRHQEEELLKEDQNNNIKNNDLFKRFSFNENNTTRAPSMKRIGKRVVLPQQQDLIDGNRDDTMEIDSNISSTNTINTATMTTSTTTFMDPTTNSNNNQLSTLSPSQRIQIQPPSLQRRVRVGLSKRTNNALHNDDTINNDTSSSTSKSTIVNNNYYESNDRNNNEQTVTSASSSSFFVKASAVNNEDSAESSFSNSNSNTTINDTIRPPPKPFKVPLADGTSIPIVLQFPTSEKIQAFGKNRTQLKRTKIVPSNFRNSIQYRDTFQKIIHEHLQLLLYTYGGAYFNIYKNIGQKKNELERIFRSKGIGFYDSIEMQRSQGRLSIQERYRLKLHNREHHSKYSKDDIWVISKNPSFDASYTFLSKSIFYGPFSDGYLEIECLTSRDARVANTFMNGNKSTVYALRTISANNEFMMLDALQDKLDHLPLLPYLLCDDKRRNRKRKTQEDLLPVTNLHYINITREDNLDIEQKLQEYIKRYHLNEDQQSVLRQVAKSVIVAPNWNQEPDSPITLVHGVFGSGKSYLAAVIIIFLRDIVDSVNSMREPDDLILFRILIYSMTNVAVDRILISLDKLGYDSFIRVGSLKKISKTILPYTIRAKMSSNEELKELEHMLEDPQNSEEDIELIASTIQKFRKTENTMQLQNMDVVGTTCMASTFDIFGNTSFSLALVDEASQLTEPMSMVPLTRFGCSRLIMIGDPLQLPPTVSTTAEEEKIGQGLDKTLFDRLTEIGHRTIMLRTQYRCHPAISSISNHLFYSRQLQDGITVEDRKPLIEGLPNLMFIDIGGQEQRNFRNNSFWNETEASIATYIIEALIGLSISPNDIGVISLYDNNKFYYGFCYIFTDKEQADKMIEFIGNRSERKQSVQVSTVDAFQGGEKEVIILSTVRTTNSSFIDNCPRVNVAVTRARRHLIILGKQTLLLNNELWGNIVMRCQGKYRNS</sequence>
<dbReference type="OrthoDB" id="6513042at2759"/>
<dbReference type="InterPro" id="IPR041677">
    <property type="entry name" value="DNA2/NAM7_AAA_11"/>
</dbReference>
<evidence type="ECO:0008006" key="6">
    <source>
        <dbReference type="Google" id="ProtNLM"/>
    </source>
</evidence>
<dbReference type="Proteomes" id="UP000646827">
    <property type="component" value="Unassembled WGS sequence"/>
</dbReference>
<evidence type="ECO:0000259" key="2">
    <source>
        <dbReference type="Pfam" id="PF13086"/>
    </source>
</evidence>
<dbReference type="Pfam" id="PF13086">
    <property type="entry name" value="AAA_11"/>
    <property type="match status" value="1"/>
</dbReference>
<feature type="domain" description="DNA2/NAM7 helicase helicase" evidence="2">
    <location>
        <begin position="844"/>
        <end position="944"/>
    </location>
</feature>
<keyword evidence="5" id="KW-1185">Reference proteome</keyword>
<dbReference type="EMBL" id="JAEPRB010000033">
    <property type="protein sequence ID" value="KAG2225014.1"/>
    <property type="molecule type" value="Genomic_DNA"/>
</dbReference>
<evidence type="ECO:0000313" key="5">
    <source>
        <dbReference type="Proteomes" id="UP000646827"/>
    </source>
</evidence>
<dbReference type="PANTHER" id="PTHR10887:SF531">
    <property type="entry name" value="PROTEIN ZGRF1"/>
    <property type="match status" value="1"/>
</dbReference>
<dbReference type="GO" id="GO:0016604">
    <property type="term" value="C:nuclear body"/>
    <property type="evidence" value="ECO:0007669"/>
    <property type="project" value="TreeGrafter"/>
</dbReference>
<dbReference type="Pfam" id="PF13087">
    <property type="entry name" value="AAA_12"/>
    <property type="match status" value="1"/>
</dbReference>
<evidence type="ECO:0000259" key="3">
    <source>
        <dbReference type="Pfam" id="PF13087"/>
    </source>
</evidence>
<accession>A0A8H7S7E1</accession>
<evidence type="ECO:0000256" key="1">
    <source>
        <dbReference type="SAM" id="MobiDB-lite"/>
    </source>
</evidence>
<dbReference type="GO" id="GO:0006369">
    <property type="term" value="P:termination of RNA polymerase II transcription"/>
    <property type="evidence" value="ECO:0007669"/>
    <property type="project" value="TreeGrafter"/>
</dbReference>
<dbReference type="GO" id="GO:0001147">
    <property type="term" value="F:transcription termination site sequence-specific DNA binding"/>
    <property type="evidence" value="ECO:0007669"/>
    <property type="project" value="TreeGrafter"/>
</dbReference>